<evidence type="ECO:0000256" key="1">
    <source>
        <dbReference type="SAM" id="MobiDB-lite"/>
    </source>
</evidence>
<evidence type="ECO:0000313" key="2">
    <source>
        <dbReference type="EMBL" id="GEW36699.1"/>
    </source>
</evidence>
<dbReference type="AlphaFoldDB" id="A0A699H1H2"/>
<feature type="region of interest" description="Disordered" evidence="1">
    <location>
        <begin position="85"/>
        <end position="106"/>
    </location>
</feature>
<sequence>MRQQVMLTWWKTRKMVLLKFEGERRKERKQILDLLVSNDHAKDPPCMQPDDVEEVAIAGMKPTPTRVNSGTFYNCGLNVTKQKEKGTGATSVNGGSKVTMSNYINT</sequence>
<comment type="caution">
    <text evidence="2">The sequence shown here is derived from an EMBL/GenBank/DDBJ whole genome shotgun (WGS) entry which is preliminary data.</text>
</comment>
<organism evidence="2">
    <name type="scientific">Tanacetum cinerariifolium</name>
    <name type="common">Dalmatian daisy</name>
    <name type="synonym">Chrysanthemum cinerariifolium</name>
    <dbReference type="NCBI Taxonomy" id="118510"/>
    <lineage>
        <taxon>Eukaryota</taxon>
        <taxon>Viridiplantae</taxon>
        <taxon>Streptophyta</taxon>
        <taxon>Embryophyta</taxon>
        <taxon>Tracheophyta</taxon>
        <taxon>Spermatophyta</taxon>
        <taxon>Magnoliopsida</taxon>
        <taxon>eudicotyledons</taxon>
        <taxon>Gunneridae</taxon>
        <taxon>Pentapetalae</taxon>
        <taxon>asterids</taxon>
        <taxon>campanulids</taxon>
        <taxon>Asterales</taxon>
        <taxon>Asteraceae</taxon>
        <taxon>Asteroideae</taxon>
        <taxon>Anthemideae</taxon>
        <taxon>Anthemidinae</taxon>
        <taxon>Tanacetum</taxon>
    </lineage>
</organism>
<accession>A0A699H1H2</accession>
<dbReference type="EMBL" id="BKCJ010055450">
    <property type="protein sequence ID" value="GEW36699.1"/>
    <property type="molecule type" value="Genomic_DNA"/>
</dbReference>
<feature type="compositionally biased region" description="Polar residues" evidence="1">
    <location>
        <begin position="88"/>
        <end position="106"/>
    </location>
</feature>
<protein>
    <submittedName>
        <fullName evidence="2">Uncharacterized protein</fullName>
    </submittedName>
</protein>
<name>A0A699H1H2_TANCI</name>
<gene>
    <name evidence="2" type="ORF">Tci_208675</name>
</gene>
<proteinExistence type="predicted"/>
<reference evidence="2" key="1">
    <citation type="journal article" date="2019" name="Sci. Rep.">
        <title>Draft genome of Tanacetum cinerariifolium, the natural source of mosquito coil.</title>
        <authorList>
            <person name="Yamashiro T."/>
            <person name="Shiraishi A."/>
            <person name="Satake H."/>
            <person name="Nakayama K."/>
        </authorList>
    </citation>
    <scope>NUCLEOTIDE SEQUENCE</scope>
</reference>